<evidence type="ECO:0000313" key="1">
    <source>
        <dbReference type="EMBL" id="SOZ37024.1"/>
    </source>
</evidence>
<organism evidence="2 3">
    <name type="scientific">Cupriavidus neocaledonicus</name>
    <dbReference type="NCBI Taxonomy" id="1040979"/>
    <lineage>
        <taxon>Bacteria</taxon>
        <taxon>Pseudomonadati</taxon>
        <taxon>Pseudomonadota</taxon>
        <taxon>Betaproteobacteria</taxon>
        <taxon>Burkholderiales</taxon>
        <taxon>Burkholderiaceae</taxon>
        <taxon>Cupriavidus</taxon>
    </lineage>
</organism>
<dbReference type="EMBL" id="LT984806">
    <property type="protein sequence ID" value="SPD45602.1"/>
    <property type="molecule type" value="Genomic_DNA"/>
</dbReference>
<evidence type="ECO:0000313" key="2">
    <source>
        <dbReference type="EMBL" id="SPD45602.1"/>
    </source>
</evidence>
<evidence type="ECO:0000313" key="3">
    <source>
        <dbReference type="Proteomes" id="UP000255168"/>
    </source>
</evidence>
<gene>
    <name evidence="1" type="ORF">CBM2605_A60268</name>
    <name evidence="2" type="ORF">CBM2607_10539</name>
</gene>
<dbReference type="Proteomes" id="UP000255168">
    <property type="component" value="Chromosome I"/>
</dbReference>
<name>A0A375H1Q7_9BURK</name>
<proteinExistence type="predicted"/>
<dbReference type="EMBL" id="OFTC01000028">
    <property type="protein sequence ID" value="SOZ37024.1"/>
    <property type="molecule type" value="Genomic_DNA"/>
</dbReference>
<dbReference type="AlphaFoldDB" id="A0A375H1Q7"/>
<accession>A0A375H1Q7</accession>
<reference evidence="3 4" key="1">
    <citation type="submission" date="2018-01" db="EMBL/GenBank/DDBJ databases">
        <authorList>
            <person name="Clerissi C."/>
        </authorList>
    </citation>
    <scope>NUCLEOTIDE SEQUENCE [LARGE SCALE GENOMIC DNA]</scope>
    <source>
        <strain evidence="1">Cupriavidus taiwanensis STM 6082</strain>
        <strain evidence="2">Cupriavidus taiwanensis STM 6160</strain>
    </source>
</reference>
<keyword evidence="4" id="KW-1185">Reference proteome</keyword>
<dbReference type="Proteomes" id="UP000256710">
    <property type="component" value="Unassembled WGS sequence"/>
</dbReference>
<protein>
    <submittedName>
        <fullName evidence="2">Uncharacterized protein</fullName>
    </submittedName>
</protein>
<evidence type="ECO:0000313" key="4">
    <source>
        <dbReference type="Proteomes" id="UP000256710"/>
    </source>
</evidence>
<sequence>MIRSELGLKNFGDRDCRRHDAAETEIKLARMTLDIVQLAWPVLFTLNKCEEDASIPIFNFNASHFCDLL</sequence>